<feature type="compositionally biased region" description="Polar residues" evidence="1">
    <location>
        <begin position="163"/>
        <end position="174"/>
    </location>
</feature>
<gene>
    <name evidence="2" type="ORF">Hypma_009653</name>
</gene>
<evidence type="ECO:0000313" key="2">
    <source>
        <dbReference type="EMBL" id="RDB23181.1"/>
    </source>
</evidence>
<dbReference type="InParanoid" id="A0A369JLT7"/>
<feature type="compositionally biased region" description="Acidic residues" evidence="1">
    <location>
        <begin position="465"/>
        <end position="475"/>
    </location>
</feature>
<feature type="compositionally biased region" description="Polar residues" evidence="1">
    <location>
        <begin position="85"/>
        <end position="98"/>
    </location>
</feature>
<dbReference type="AlphaFoldDB" id="A0A369JLT7"/>
<feature type="region of interest" description="Disordered" evidence="1">
    <location>
        <begin position="456"/>
        <end position="491"/>
    </location>
</feature>
<feature type="region of interest" description="Disordered" evidence="1">
    <location>
        <begin position="17"/>
        <end position="293"/>
    </location>
</feature>
<dbReference type="Proteomes" id="UP000076154">
    <property type="component" value="Unassembled WGS sequence"/>
</dbReference>
<organism evidence="2 3">
    <name type="scientific">Hypsizygus marmoreus</name>
    <name type="common">White beech mushroom</name>
    <name type="synonym">Agaricus marmoreus</name>
    <dbReference type="NCBI Taxonomy" id="39966"/>
    <lineage>
        <taxon>Eukaryota</taxon>
        <taxon>Fungi</taxon>
        <taxon>Dikarya</taxon>
        <taxon>Basidiomycota</taxon>
        <taxon>Agaricomycotina</taxon>
        <taxon>Agaricomycetes</taxon>
        <taxon>Agaricomycetidae</taxon>
        <taxon>Agaricales</taxon>
        <taxon>Tricholomatineae</taxon>
        <taxon>Lyophyllaceae</taxon>
        <taxon>Hypsizygus</taxon>
    </lineage>
</organism>
<feature type="compositionally biased region" description="Low complexity" evidence="1">
    <location>
        <begin position="284"/>
        <end position="293"/>
    </location>
</feature>
<feature type="region of interest" description="Disordered" evidence="1">
    <location>
        <begin position="404"/>
        <end position="425"/>
    </location>
</feature>
<feature type="compositionally biased region" description="Low complexity" evidence="1">
    <location>
        <begin position="196"/>
        <end position="216"/>
    </location>
</feature>
<name>A0A369JLT7_HYPMA</name>
<dbReference type="EMBL" id="LUEZ02000047">
    <property type="protein sequence ID" value="RDB23181.1"/>
    <property type="molecule type" value="Genomic_DNA"/>
</dbReference>
<proteinExistence type="predicted"/>
<feature type="compositionally biased region" description="Low complexity" evidence="1">
    <location>
        <begin position="120"/>
        <end position="133"/>
    </location>
</feature>
<reference evidence="2" key="1">
    <citation type="submission" date="2018-04" db="EMBL/GenBank/DDBJ databases">
        <title>Whole genome sequencing of Hypsizygus marmoreus.</title>
        <authorList>
            <person name="Choi I.-G."/>
            <person name="Min B."/>
            <person name="Kim J.-G."/>
            <person name="Kim S."/>
            <person name="Oh Y.-L."/>
            <person name="Kong W.-S."/>
            <person name="Park H."/>
            <person name="Jeong J."/>
            <person name="Song E.-S."/>
        </authorList>
    </citation>
    <scope>NUCLEOTIDE SEQUENCE [LARGE SCALE GENOMIC DNA]</scope>
    <source>
        <strain evidence="2">51987-8</strain>
    </source>
</reference>
<keyword evidence="3" id="KW-1185">Reference proteome</keyword>
<feature type="compositionally biased region" description="Low complexity" evidence="1">
    <location>
        <begin position="260"/>
        <end position="272"/>
    </location>
</feature>
<comment type="caution">
    <text evidence="2">The sequence shown here is derived from an EMBL/GenBank/DDBJ whole genome shotgun (WGS) entry which is preliminary data.</text>
</comment>
<evidence type="ECO:0000256" key="1">
    <source>
        <dbReference type="SAM" id="MobiDB-lite"/>
    </source>
</evidence>
<protein>
    <submittedName>
        <fullName evidence="2">Uncharacterized protein</fullName>
    </submittedName>
</protein>
<accession>A0A369JLT7</accession>
<feature type="compositionally biased region" description="Basic and acidic residues" evidence="1">
    <location>
        <begin position="244"/>
        <end position="257"/>
    </location>
</feature>
<dbReference type="OrthoDB" id="3061324at2759"/>
<evidence type="ECO:0000313" key="3">
    <source>
        <dbReference type="Proteomes" id="UP000076154"/>
    </source>
</evidence>
<sequence length="544" mass="58912">MLTPCAGEEPITSYFRRLGSAGKRKENTRVFKRKQPPPIEVEISQPSAKKAKTQRKLALCDTQQDAGRATASGTLAPKSGAPLGQTESFVSIPRDSSTTPPPIEHLSRGAPVHVEGVNSLSTLGTGRRLVTTLHPLETSPPSEAPRRRDPLALPSTPELPQLPINSANGRSTIPTVPRRVAFRVKEPYVGRRRSLSPPGSTSPTVKSSSSFLGSSLDPAVNHPLLEPSSNERCTEHYSLGGVHESTDTSESSHRDDASGLPVPSQSLVPSSQTQDYGGVLLDDSPGPSKLSSYSSASCLSPRFLRPHLPNQSTLTSAGIAEGNDDGEFVESSQSQYMLPLHVSPRWKRNMLRTYFSDPPSSSERNMPRLAEETIPSSQSQEIELTISRGIAISECLPCVGAHAARSSPKRFRTRDHGQPSFQDRTPSEELFSVPLRRINVDEMPQEDSEVLQPDIAFANPHPDESTTEDESDDESSIVPARSAGRTTYSKATRIETTIGVLSAQSLSGESGNLLESLPEAVEDFRNMFGEGDGSYPDDFPMSLR</sequence>